<dbReference type="EMBL" id="NMTR01000004">
    <property type="protein sequence ID" value="PDX62292.1"/>
    <property type="molecule type" value="Genomic_DNA"/>
</dbReference>
<comment type="caution">
    <text evidence="1">The sequence shown here is derived from an EMBL/GenBank/DDBJ whole genome shotgun (WGS) entry which is preliminary data.</text>
</comment>
<dbReference type="Proteomes" id="UP000220959">
    <property type="component" value="Unassembled WGS sequence"/>
</dbReference>
<protein>
    <submittedName>
        <fullName evidence="1">Uncharacterized protein</fullName>
    </submittedName>
</protein>
<gene>
    <name evidence="1" type="ORF">CGS49_02555</name>
</gene>
<sequence>METVKVYDAHLDSKKRITLRGAAFENYNVKIYKNGCIILEPRVLAVPDTISARSLKAMDEAVANFNAGTVSSPIDLSDF</sequence>
<reference evidence="1 2" key="1">
    <citation type="journal article" date="2017" name="Front. Microbiol.">
        <title>New Insights into the Diversity of the Genus Faecalibacterium.</title>
        <authorList>
            <person name="Benevides L."/>
            <person name="Burman S."/>
            <person name="Martin R."/>
            <person name="Robert V."/>
            <person name="Thomas M."/>
            <person name="Miquel S."/>
            <person name="Chain F."/>
            <person name="Sokol H."/>
            <person name="Bermudez-Humaran L.G."/>
            <person name="Morrison M."/>
            <person name="Langella P."/>
            <person name="Azevedo V.A."/>
            <person name="Chatel J.M."/>
            <person name="Soares S."/>
        </authorList>
    </citation>
    <scope>NUCLEOTIDE SEQUENCE [LARGE SCALE GENOMIC DNA]</scope>
    <source>
        <strain evidence="2">CNCM I-4541</strain>
    </source>
</reference>
<keyword evidence="2" id="KW-1185">Reference proteome</keyword>
<proteinExistence type="predicted"/>
<evidence type="ECO:0000313" key="1">
    <source>
        <dbReference type="EMBL" id="PDX62292.1"/>
    </source>
</evidence>
<accession>A0ACC9D2L1</accession>
<name>A0ACC9D2L1_9FIRM</name>
<organism evidence="1 2">
    <name type="scientific">Faecalibacterium langellae</name>
    <dbReference type="NCBI Taxonomy" id="3435293"/>
    <lineage>
        <taxon>Bacteria</taxon>
        <taxon>Bacillati</taxon>
        <taxon>Bacillota</taxon>
        <taxon>Clostridia</taxon>
        <taxon>Eubacteriales</taxon>
        <taxon>Oscillospiraceae</taxon>
        <taxon>Faecalibacterium</taxon>
    </lineage>
</organism>
<evidence type="ECO:0000313" key="2">
    <source>
        <dbReference type="Proteomes" id="UP000220959"/>
    </source>
</evidence>